<evidence type="ECO:0000313" key="15">
    <source>
        <dbReference type="Proteomes" id="UP000239425"/>
    </source>
</evidence>
<dbReference type="InterPro" id="IPR020103">
    <property type="entry name" value="PsdUridine_synth_cat_dom_sf"/>
</dbReference>
<name>A0A2S5R8Z4_9PROT</name>
<dbReference type="InterPro" id="IPR042092">
    <property type="entry name" value="PsdUridine_s_RsuA/RluB/E/F_cat"/>
</dbReference>
<dbReference type="SUPFAM" id="SSF55174">
    <property type="entry name" value="Alpha-L RNA-binding motif"/>
    <property type="match status" value="1"/>
</dbReference>
<dbReference type="GO" id="GO:0000455">
    <property type="term" value="P:enzyme-directed rRNA pseudouridine synthesis"/>
    <property type="evidence" value="ECO:0007669"/>
    <property type="project" value="UniProtKB-ARBA"/>
</dbReference>
<gene>
    <name evidence="14" type="ORF">HCUR_00785</name>
</gene>
<dbReference type="InterPro" id="IPR050343">
    <property type="entry name" value="RsuA_PseudoU_synthase"/>
</dbReference>
<evidence type="ECO:0000256" key="1">
    <source>
        <dbReference type="ARBA" id="ARBA00008348"/>
    </source>
</evidence>
<keyword evidence="15" id="KW-1185">Reference proteome</keyword>
<sequence length="248" mass="28990">MIIPSQALKIRLAKYIATSSILSRRQAEKAIEQKRVTVNKTLVSHMTCFVSSHDQVHLDGILLQSPERPRLWKCYKPRGCLVTRVDPFQRSTIYTVLNAPLPKTQRFLYVGRLDFDSEGLLLMTNTPILAHNLENPQYGWERYYRIEMQGIVPWTLCKLLNNPITYKGIRYPGCQIQDYVTTSYSTWITIILKEGKKREIRNRVQALGVKILRLIRTQFATIMLGTLQPKFWQEVPKHYWPALLLRNM</sequence>
<evidence type="ECO:0000256" key="3">
    <source>
        <dbReference type="ARBA" id="ARBA00036390"/>
    </source>
</evidence>
<keyword evidence="12" id="KW-0694">RNA-binding</keyword>
<accession>A0A2S5R8Z4</accession>
<dbReference type="PROSITE" id="PS50889">
    <property type="entry name" value="S4"/>
    <property type="match status" value="1"/>
</dbReference>
<comment type="similarity">
    <text evidence="1">Belongs to the pseudouridine synthase RsuA family.</text>
</comment>
<dbReference type="GO" id="GO:0003723">
    <property type="term" value="F:RNA binding"/>
    <property type="evidence" value="ECO:0007669"/>
    <property type="project" value="UniProtKB-KW"/>
</dbReference>
<dbReference type="Gene3D" id="3.10.290.10">
    <property type="entry name" value="RNA-binding S4 domain"/>
    <property type="match status" value="1"/>
</dbReference>
<evidence type="ECO:0000256" key="11">
    <source>
        <dbReference type="ARBA" id="ARBA00043147"/>
    </source>
</evidence>
<dbReference type="InterPro" id="IPR036986">
    <property type="entry name" value="S4_RNA-bd_sf"/>
</dbReference>
<comment type="catalytic activity">
    <reaction evidence="4">
        <text>uridine(2604) in 23S rRNA = pseudouridine(2604) in 23S rRNA</text>
        <dbReference type="Rhea" id="RHEA:38875"/>
        <dbReference type="Rhea" id="RHEA-COMP:10093"/>
        <dbReference type="Rhea" id="RHEA-COMP:10094"/>
        <dbReference type="ChEBI" id="CHEBI:65314"/>
        <dbReference type="ChEBI" id="CHEBI:65315"/>
        <dbReference type="EC" id="5.4.99.21"/>
    </reaction>
</comment>
<dbReference type="InterPro" id="IPR020094">
    <property type="entry name" value="TruA/RsuA/RluB/E/F_N"/>
</dbReference>
<evidence type="ECO:0000256" key="5">
    <source>
        <dbReference type="ARBA" id="ARBA00038922"/>
    </source>
</evidence>
<evidence type="ECO:0000256" key="4">
    <source>
        <dbReference type="ARBA" id="ARBA00036535"/>
    </source>
</evidence>
<evidence type="ECO:0000256" key="10">
    <source>
        <dbReference type="ARBA" id="ARBA00042890"/>
    </source>
</evidence>
<dbReference type="InterPro" id="IPR006145">
    <property type="entry name" value="PsdUridine_synth_RsuA/RluA"/>
</dbReference>
<evidence type="ECO:0000313" key="14">
    <source>
        <dbReference type="EMBL" id="PPE03770.1"/>
    </source>
</evidence>
<dbReference type="Gene3D" id="3.30.70.580">
    <property type="entry name" value="Pseudouridine synthase I, catalytic domain, N-terminal subdomain"/>
    <property type="match status" value="1"/>
</dbReference>
<keyword evidence="2" id="KW-0413">Isomerase</keyword>
<reference evidence="14 15" key="1">
    <citation type="submission" date="2017-11" db="EMBL/GenBank/DDBJ databases">
        <title>Comparative genomic analysis of Holospora spp., intranuclear symbionts of paramecia.</title>
        <authorList>
            <person name="Garushyants S.K."/>
            <person name="Beliavskaya A."/>
            <person name="Malko D.B."/>
            <person name="Logacheva M.D."/>
            <person name="Rautian M.S."/>
            <person name="Gelfand M.S."/>
        </authorList>
    </citation>
    <scope>NUCLEOTIDE SEQUENCE [LARGE SCALE GENOMIC DNA]</scope>
    <source>
        <strain evidence="15">02AZ16</strain>
    </source>
</reference>
<dbReference type="EMBL" id="PHHC01000082">
    <property type="protein sequence ID" value="PPE03770.1"/>
    <property type="molecule type" value="Genomic_DNA"/>
</dbReference>
<dbReference type="GO" id="GO:0160138">
    <property type="term" value="F:23S rRNA pseudouridine(2604) synthase activity"/>
    <property type="evidence" value="ECO:0007669"/>
    <property type="project" value="UniProtKB-EC"/>
</dbReference>
<protein>
    <recommendedName>
        <fullName evidence="6">Dual-specificity RNA pseudouridine synthase RluF</fullName>
        <ecNumber evidence="5">5.4.99.21</ecNumber>
    </recommendedName>
    <alternativeName>
        <fullName evidence="8">23S rRNA pseudouridine(2604) synthase</fullName>
    </alternativeName>
    <alternativeName>
        <fullName evidence="10">Ribosomal large subunit pseudouridine synthase F</fullName>
    </alternativeName>
    <alternativeName>
        <fullName evidence="9">rRNA pseudouridylate synthase F</fullName>
    </alternativeName>
    <alternativeName>
        <fullName evidence="11">rRNA-uridine isomerase F</fullName>
    </alternativeName>
    <alternativeName>
        <fullName evidence="7">tRNA(Tyr) pseudouridine(35) synthase</fullName>
    </alternativeName>
</protein>
<dbReference type="AlphaFoldDB" id="A0A2S5R8Z4"/>
<evidence type="ECO:0000256" key="9">
    <source>
        <dbReference type="ARBA" id="ARBA00042843"/>
    </source>
</evidence>
<feature type="domain" description="RNA-binding S4" evidence="13">
    <location>
        <begin position="10"/>
        <end position="67"/>
    </location>
</feature>
<evidence type="ECO:0000259" key="13">
    <source>
        <dbReference type="SMART" id="SM00363"/>
    </source>
</evidence>
<dbReference type="SUPFAM" id="SSF55120">
    <property type="entry name" value="Pseudouridine synthase"/>
    <property type="match status" value="1"/>
</dbReference>
<proteinExistence type="inferred from homology"/>
<evidence type="ECO:0000256" key="7">
    <source>
        <dbReference type="ARBA" id="ARBA00041420"/>
    </source>
</evidence>
<dbReference type="InterPro" id="IPR018496">
    <property type="entry name" value="PsdUridine_synth_RsuA/RluB_CS"/>
</dbReference>
<dbReference type="Gene3D" id="3.30.70.1560">
    <property type="entry name" value="Alpha-L RNA-binding motif"/>
    <property type="match status" value="1"/>
</dbReference>
<organism evidence="14 15">
    <name type="scientific">Holospora curviuscula</name>
    <dbReference type="NCBI Taxonomy" id="1082868"/>
    <lineage>
        <taxon>Bacteria</taxon>
        <taxon>Pseudomonadati</taxon>
        <taxon>Pseudomonadota</taxon>
        <taxon>Alphaproteobacteria</taxon>
        <taxon>Holosporales</taxon>
        <taxon>Holosporaceae</taxon>
        <taxon>Holospora</taxon>
    </lineage>
</organism>
<comment type="catalytic activity">
    <reaction evidence="3">
        <text>uridine(35) in tRNA(Tyr) = pseudouridine(35) in tRNA(Tyr)</text>
        <dbReference type="Rhea" id="RHEA:60556"/>
        <dbReference type="Rhea" id="RHEA-COMP:15607"/>
        <dbReference type="Rhea" id="RHEA-COMP:15608"/>
        <dbReference type="ChEBI" id="CHEBI:65314"/>
        <dbReference type="ChEBI" id="CHEBI:65315"/>
    </reaction>
</comment>
<evidence type="ECO:0000256" key="6">
    <source>
        <dbReference type="ARBA" id="ARBA00039989"/>
    </source>
</evidence>
<dbReference type="RefSeq" id="WP_165780728.1">
    <property type="nucleotide sequence ID" value="NZ_PHHC01000082.1"/>
</dbReference>
<dbReference type="PANTHER" id="PTHR47683">
    <property type="entry name" value="PSEUDOURIDINE SYNTHASE FAMILY PROTEIN-RELATED"/>
    <property type="match status" value="1"/>
</dbReference>
<evidence type="ECO:0000256" key="12">
    <source>
        <dbReference type="PROSITE-ProRule" id="PRU00182"/>
    </source>
</evidence>
<evidence type="ECO:0000256" key="8">
    <source>
        <dbReference type="ARBA" id="ARBA00041697"/>
    </source>
</evidence>
<dbReference type="Proteomes" id="UP000239425">
    <property type="component" value="Unassembled WGS sequence"/>
</dbReference>
<dbReference type="SMART" id="SM00363">
    <property type="entry name" value="S4"/>
    <property type="match status" value="1"/>
</dbReference>
<dbReference type="PROSITE" id="PS01149">
    <property type="entry name" value="PSI_RSU"/>
    <property type="match status" value="1"/>
</dbReference>
<comment type="caution">
    <text evidence="14">The sequence shown here is derived from an EMBL/GenBank/DDBJ whole genome shotgun (WGS) entry which is preliminary data.</text>
</comment>
<evidence type="ECO:0000256" key="2">
    <source>
        <dbReference type="ARBA" id="ARBA00023235"/>
    </source>
</evidence>
<dbReference type="InterPro" id="IPR002942">
    <property type="entry name" value="S4_RNA-bd"/>
</dbReference>
<dbReference type="CDD" id="cd00165">
    <property type="entry name" value="S4"/>
    <property type="match status" value="1"/>
</dbReference>
<dbReference type="Pfam" id="PF01479">
    <property type="entry name" value="S4"/>
    <property type="match status" value="1"/>
</dbReference>
<dbReference type="Pfam" id="PF00849">
    <property type="entry name" value="PseudoU_synth_2"/>
    <property type="match status" value="1"/>
</dbReference>
<dbReference type="PANTHER" id="PTHR47683:SF2">
    <property type="entry name" value="RNA-BINDING S4 DOMAIN-CONTAINING PROTEIN"/>
    <property type="match status" value="1"/>
</dbReference>
<dbReference type="EC" id="5.4.99.21" evidence="5"/>